<keyword evidence="1" id="KW-0411">Iron-sulfur</keyword>
<dbReference type="InterPro" id="IPR017896">
    <property type="entry name" value="4Fe4S_Fe-S-bd"/>
</dbReference>
<name>A0A6S6R351_9FIRM</name>
<keyword evidence="3" id="KW-1185">Reference proteome</keyword>
<keyword evidence="1" id="KW-0408">Iron</keyword>
<dbReference type="PANTHER" id="PTHR30002">
    <property type="entry name" value="EPOXYQUEUOSINE REDUCTASE"/>
    <property type="match status" value="1"/>
</dbReference>
<reference evidence="2 3" key="1">
    <citation type="journal article" date="2016" name="Int. J. Syst. Evol. Microbiol.">
        <title>Descriptions of Anaerotaenia torta gen. nov., sp. nov. and Anaerocolumna cellulosilytica gen. nov., sp. nov. isolated from a methanogenic reactor of cattle waste.</title>
        <authorList>
            <person name="Uek A."/>
            <person name="Ohtaki Y."/>
            <person name="Kaku N."/>
            <person name="Ueki K."/>
        </authorList>
    </citation>
    <scope>NUCLEOTIDE SEQUENCE [LARGE SCALE GENOMIC DNA]</scope>
    <source>
        <strain evidence="2 3">SN021</strain>
    </source>
</reference>
<dbReference type="AlphaFoldDB" id="A0A6S6R351"/>
<dbReference type="GO" id="GO:0051539">
    <property type="term" value="F:4 iron, 4 sulfur cluster binding"/>
    <property type="evidence" value="ECO:0007669"/>
    <property type="project" value="UniProtKB-KW"/>
</dbReference>
<keyword evidence="1" id="KW-0479">Metal-binding</keyword>
<dbReference type="GO" id="GO:0008616">
    <property type="term" value="P:tRNA queuosine(34) biosynthetic process"/>
    <property type="evidence" value="ECO:0007669"/>
    <property type="project" value="InterPro"/>
</dbReference>
<dbReference type="KEGG" id="acel:acsn021_15240"/>
<dbReference type="SUPFAM" id="SSF54862">
    <property type="entry name" value="4Fe-4S ferredoxins"/>
    <property type="match status" value="1"/>
</dbReference>
<dbReference type="PANTHER" id="PTHR30002:SF4">
    <property type="entry name" value="EPOXYQUEUOSINE REDUCTASE"/>
    <property type="match status" value="1"/>
</dbReference>
<evidence type="ECO:0000313" key="3">
    <source>
        <dbReference type="Proteomes" id="UP000515561"/>
    </source>
</evidence>
<keyword evidence="1" id="KW-0004">4Fe-4S</keyword>
<proteinExistence type="predicted"/>
<evidence type="ECO:0000313" key="2">
    <source>
        <dbReference type="EMBL" id="BCJ93955.1"/>
    </source>
</evidence>
<organism evidence="2 3">
    <name type="scientific">Anaerocolumna cellulosilytica</name>
    <dbReference type="NCBI Taxonomy" id="433286"/>
    <lineage>
        <taxon>Bacteria</taxon>
        <taxon>Bacillati</taxon>
        <taxon>Bacillota</taxon>
        <taxon>Clostridia</taxon>
        <taxon>Lachnospirales</taxon>
        <taxon>Lachnospiraceae</taxon>
        <taxon>Anaerocolumna</taxon>
    </lineage>
</organism>
<gene>
    <name evidence="2" type="ORF">acsn021_15240</name>
</gene>
<dbReference type="InterPro" id="IPR004453">
    <property type="entry name" value="QueG"/>
</dbReference>
<dbReference type="EMBL" id="AP023367">
    <property type="protein sequence ID" value="BCJ93955.1"/>
    <property type="molecule type" value="Genomic_DNA"/>
</dbReference>
<dbReference type="PROSITE" id="PS51379">
    <property type="entry name" value="4FE4S_FER_2"/>
    <property type="match status" value="1"/>
</dbReference>
<sequence length="344" mass="39792">MLSIEKSIQAKAYALGYEKCGIVPIHKLDGYEEKLKERIEKVPESERFYQGQKRLLNLNNTYPWAKSAVVLALSYNKYKVPEQVKGHIAKSYLFDVRIDKNSVEYNNRQKFEQYLGKLGIKAENNKKFGIVGMRWAALQAGLGVVRRNNFFYTESGSWNHIEAWLIDKDIELLEEKSLAPCPAGCSKCIGSCPTKSLSEAYTMSPTKCISYLTTFGGRELYQEPLAGKFGDCIYGCDICQDVCPMNAKEWKGREEFPGLSEIIPNLSPENIMSMRQEYYTAKIQPKFFYLTDKELWKWQVNTLNYMDNQYKDEYRKYILKACESEYTQVRNMALIIIKNRLLAV</sequence>
<dbReference type="RefSeq" id="WP_184093574.1">
    <property type="nucleotide sequence ID" value="NZ_AP023367.1"/>
</dbReference>
<dbReference type="GO" id="GO:0052693">
    <property type="term" value="F:epoxyqueuosine reductase activity"/>
    <property type="evidence" value="ECO:0007669"/>
    <property type="project" value="TreeGrafter"/>
</dbReference>
<evidence type="ECO:0000256" key="1">
    <source>
        <dbReference type="ARBA" id="ARBA00022485"/>
    </source>
</evidence>
<protein>
    <submittedName>
        <fullName evidence="2">Fe-S oxidoreductase</fullName>
    </submittedName>
</protein>
<dbReference type="Proteomes" id="UP000515561">
    <property type="component" value="Chromosome"/>
</dbReference>
<accession>A0A6S6R351</accession>
<dbReference type="Pfam" id="PF13484">
    <property type="entry name" value="Fer4_16"/>
    <property type="match status" value="1"/>
</dbReference>